<reference evidence="3 4" key="1">
    <citation type="submission" date="2016-10" db="EMBL/GenBank/DDBJ databases">
        <authorList>
            <person name="de Groot N.N."/>
        </authorList>
    </citation>
    <scope>NUCLEOTIDE SEQUENCE [LARGE SCALE GENOMIC DNA]</scope>
    <source>
        <strain evidence="3 4">CGMCC 1.11030</strain>
    </source>
</reference>
<protein>
    <recommendedName>
        <fullName evidence="2">DUF3291 domain-containing protein</fullName>
    </recommendedName>
</protein>
<keyword evidence="4" id="KW-1185">Reference proteome</keyword>
<organism evidence="3 4">
    <name type="scientific">Albimonas pacifica</name>
    <dbReference type="NCBI Taxonomy" id="1114924"/>
    <lineage>
        <taxon>Bacteria</taxon>
        <taxon>Pseudomonadati</taxon>
        <taxon>Pseudomonadota</taxon>
        <taxon>Alphaproteobacteria</taxon>
        <taxon>Rhodobacterales</taxon>
        <taxon>Paracoccaceae</taxon>
        <taxon>Albimonas</taxon>
    </lineage>
</organism>
<evidence type="ECO:0000256" key="1">
    <source>
        <dbReference type="SAM" id="MobiDB-lite"/>
    </source>
</evidence>
<feature type="domain" description="DUF3291" evidence="2">
    <location>
        <begin position="16"/>
        <end position="147"/>
    </location>
</feature>
<name>A0A1I3FB79_9RHOB</name>
<gene>
    <name evidence="3" type="ORF">SAMN05216258_104154</name>
</gene>
<dbReference type="SUPFAM" id="SSF54909">
    <property type="entry name" value="Dimeric alpha+beta barrel"/>
    <property type="match status" value="1"/>
</dbReference>
<dbReference type="AlphaFoldDB" id="A0A1I3FB79"/>
<evidence type="ECO:0000259" key="2">
    <source>
        <dbReference type="Pfam" id="PF11695"/>
    </source>
</evidence>
<accession>A0A1I3FB79</accession>
<proteinExistence type="predicted"/>
<dbReference type="Pfam" id="PF11695">
    <property type="entry name" value="DUF3291"/>
    <property type="match status" value="1"/>
</dbReference>
<evidence type="ECO:0000313" key="4">
    <source>
        <dbReference type="Proteomes" id="UP000199377"/>
    </source>
</evidence>
<dbReference type="InterPro" id="IPR011008">
    <property type="entry name" value="Dimeric_a/b-barrel"/>
</dbReference>
<evidence type="ECO:0000313" key="3">
    <source>
        <dbReference type="EMBL" id="SFI08121.1"/>
    </source>
</evidence>
<dbReference type="RefSeq" id="WP_092859454.1">
    <property type="nucleotide sequence ID" value="NZ_FOQH01000004.1"/>
</dbReference>
<sequence length="202" mass="22842">MPPYADAPALALAGPIAQFNIARMRWPRADRRMAGFVDNIDRLNLLAERSPGFLWREVGEPELFPGDPRMTWTLTAWESADALADYTFRTVHARFHARRREWFEELGEAFLALWPIEPERWPSPQEALERLERLRREGPSEHAFGWESLPDVRRARKVSPEVALVGTGPAPAEAQTEEDAEDAIRASRRSGSGGAPGDLHLH</sequence>
<dbReference type="Proteomes" id="UP000199377">
    <property type="component" value="Unassembled WGS sequence"/>
</dbReference>
<dbReference type="OrthoDB" id="2376237at2"/>
<feature type="region of interest" description="Disordered" evidence="1">
    <location>
        <begin position="160"/>
        <end position="202"/>
    </location>
</feature>
<dbReference type="InterPro" id="IPR021708">
    <property type="entry name" value="DUF3291"/>
</dbReference>
<dbReference type="STRING" id="1114924.SAMN05216258_104154"/>
<dbReference type="EMBL" id="FOQH01000004">
    <property type="protein sequence ID" value="SFI08121.1"/>
    <property type="molecule type" value="Genomic_DNA"/>
</dbReference>